<sequence>MALVPVGTMAALAATMIVKHYLADFVLQTDWMARGKERAQGWLVPLIAHAACHAALTLGVALVVAPRLWWLALVDFAIHFSIDRVKSVVARKGRWTQADAQFWWLLGFDQMLHGLTDIGLVAGFLSL</sequence>
<feature type="transmembrane region" description="Helical" evidence="1">
    <location>
        <begin position="6"/>
        <end position="27"/>
    </location>
</feature>
<dbReference type="AlphaFoldDB" id="A0A6L3SV38"/>
<feature type="transmembrane region" description="Helical" evidence="1">
    <location>
        <begin position="39"/>
        <end position="62"/>
    </location>
</feature>
<dbReference type="Proteomes" id="UP000474159">
    <property type="component" value="Unassembled WGS sequence"/>
</dbReference>
<evidence type="ECO:0000256" key="1">
    <source>
        <dbReference type="SAM" id="Phobius"/>
    </source>
</evidence>
<keyword evidence="1" id="KW-0472">Membrane</keyword>
<name>A0A6L3SV38_9HYPH</name>
<proteinExistence type="predicted"/>
<gene>
    <name evidence="2" type="ORF">F6X53_18360</name>
</gene>
<evidence type="ECO:0000313" key="3">
    <source>
        <dbReference type="Proteomes" id="UP000474159"/>
    </source>
</evidence>
<reference evidence="2 3" key="1">
    <citation type="submission" date="2019-09" db="EMBL/GenBank/DDBJ databases">
        <title>YIM 48816 draft genome.</title>
        <authorList>
            <person name="Jiang L."/>
        </authorList>
    </citation>
    <scope>NUCLEOTIDE SEQUENCE [LARGE SCALE GENOMIC DNA]</scope>
    <source>
        <strain evidence="2 3">YIM 48816</strain>
    </source>
</reference>
<protein>
    <submittedName>
        <fullName evidence="2">DUF3307 domain-containing protein</fullName>
    </submittedName>
</protein>
<keyword evidence="3" id="KW-1185">Reference proteome</keyword>
<keyword evidence="1" id="KW-1133">Transmembrane helix</keyword>
<dbReference type="OrthoDB" id="558011at2"/>
<dbReference type="Pfam" id="PF11750">
    <property type="entry name" value="DUF3307"/>
    <property type="match status" value="1"/>
</dbReference>
<dbReference type="EMBL" id="VZZK01000020">
    <property type="protein sequence ID" value="KAB1077546.1"/>
    <property type="molecule type" value="Genomic_DNA"/>
</dbReference>
<evidence type="ECO:0000313" key="2">
    <source>
        <dbReference type="EMBL" id="KAB1077546.1"/>
    </source>
</evidence>
<accession>A0A6L3SV38</accession>
<organism evidence="2 3">
    <name type="scientific">Methylobacterium soli</name>
    <dbReference type="NCBI Taxonomy" id="553447"/>
    <lineage>
        <taxon>Bacteria</taxon>
        <taxon>Pseudomonadati</taxon>
        <taxon>Pseudomonadota</taxon>
        <taxon>Alphaproteobacteria</taxon>
        <taxon>Hyphomicrobiales</taxon>
        <taxon>Methylobacteriaceae</taxon>
        <taxon>Methylobacterium</taxon>
    </lineage>
</organism>
<keyword evidence="1" id="KW-0812">Transmembrane</keyword>
<dbReference type="InterPro" id="IPR021737">
    <property type="entry name" value="Phage_phiKZ_Orf197"/>
</dbReference>
<comment type="caution">
    <text evidence="2">The sequence shown here is derived from an EMBL/GenBank/DDBJ whole genome shotgun (WGS) entry which is preliminary data.</text>
</comment>